<evidence type="ECO:0000313" key="3">
    <source>
        <dbReference type="EMBL" id="MDX7987814.1"/>
    </source>
</evidence>
<dbReference type="InterPro" id="IPR001452">
    <property type="entry name" value="SH3_domain"/>
</dbReference>
<dbReference type="CDD" id="cd00174">
    <property type="entry name" value="SH3"/>
    <property type="match status" value="1"/>
</dbReference>
<keyword evidence="1" id="KW-0728">SH3 domain</keyword>
<organism evidence="3 4">
    <name type="scientific">Xenorhabdus santafensis</name>
    <dbReference type="NCBI Taxonomy" id="2582833"/>
    <lineage>
        <taxon>Bacteria</taxon>
        <taxon>Pseudomonadati</taxon>
        <taxon>Pseudomonadota</taxon>
        <taxon>Gammaproteobacteria</taxon>
        <taxon>Enterobacterales</taxon>
        <taxon>Morganellaceae</taxon>
        <taxon>Xenorhabdus</taxon>
    </lineage>
</organism>
<keyword evidence="4" id="KW-1185">Reference proteome</keyword>
<dbReference type="Gene3D" id="2.30.30.40">
    <property type="entry name" value="SH3 Domains"/>
    <property type="match status" value="1"/>
</dbReference>
<dbReference type="Pfam" id="PF07653">
    <property type="entry name" value="SH3_2"/>
    <property type="match status" value="2"/>
</dbReference>
<dbReference type="SMART" id="SM00326">
    <property type="entry name" value="SH3"/>
    <property type="match status" value="2"/>
</dbReference>
<dbReference type="EMBL" id="VCDN01000041">
    <property type="protein sequence ID" value="MDX7987814.1"/>
    <property type="molecule type" value="Genomic_DNA"/>
</dbReference>
<evidence type="ECO:0000256" key="1">
    <source>
        <dbReference type="ARBA" id="ARBA00022443"/>
    </source>
</evidence>
<gene>
    <name evidence="3" type="ORF">FE392_10800</name>
</gene>
<evidence type="ECO:0000313" key="4">
    <source>
        <dbReference type="Proteomes" id="UP001271890"/>
    </source>
</evidence>
<protein>
    <submittedName>
        <fullName evidence="3">Ligand-binding protein SH3</fullName>
    </submittedName>
</protein>
<dbReference type="SUPFAM" id="SSF50044">
    <property type="entry name" value="SH3-domain"/>
    <property type="match status" value="2"/>
</dbReference>
<accession>A0ABU4SAJ0</accession>
<reference evidence="4" key="1">
    <citation type="journal article" date="2024" name="Toxins">
        <title>Genome Sequence Analysis of Native Xenorhabdus Strains Isolated from Entomopathogenic Nematodes in Argentina.</title>
        <authorList>
            <person name="Palma L."/>
            <person name="Frizzo L."/>
            <person name="Kaiser S."/>
            <person name="Berry C."/>
            <person name="Caballero P."/>
            <person name="Bode H.B."/>
            <person name="Del Valle E.E."/>
        </authorList>
    </citation>
    <scope>NUCLEOTIDE SEQUENCE [LARGE SCALE GENOMIC DNA]</scope>
    <source>
        <strain evidence="4">12</strain>
    </source>
</reference>
<dbReference type="Proteomes" id="UP001271890">
    <property type="component" value="Unassembled WGS sequence"/>
</dbReference>
<proteinExistence type="predicted"/>
<name>A0ABU4SAJ0_9GAMM</name>
<sequence>MRKGIVIRDYVSEYPNPIKLQVGEKVAISHSDIEYPGWIWTTNQLNISGWVPQQILHITHPNQAISNENYTAHELTVKAGEHLYLERVLNGWYWAHKISGETGWVPQEYIKF</sequence>
<evidence type="ECO:0000259" key="2">
    <source>
        <dbReference type="PROSITE" id="PS50002"/>
    </source>
</evidence>
<dbReference type="PROSITE" id="PS50002">
    <property type="entry name" value="SH3"/>
    <property type="match status" value="1"/>
</dbReference>
<dbReference type="InterPro" id="IPR036028">
    <property type="entry name" value="SH3-like_dom_sf"/>
</dbReference>
<comment type="caution">
    <text evidence="3">The sequence shown here is derived from an EMBL/GenBank/DDBJ whole genome shotgun (WGS) entry which is preliminary data.</text>
</comment>
<dbReference type="RefSeq" id="WP_319930231.1">
    <property type="nucleotide sequence ID" value="NZ_VCDN01000041.1"/>
</dbReference>
<dbReference type="PIRSF" id="PIRSF034961">
    <property type="entry name" value="UCP034961_SH3_2"/>
    <property type="match status" value="1"/>
</dbReference>
<feature type="domain" description="SH3" evidence="2">
    <location>
        <begin position="59"/>
        <end position="112"/>
    </location>
</feature>
<dbReference type="InterPro" id="IPR014593">
    <property type="entry name" value="UCP034961_SH3_2"/>
</dbReference>